<organism evidence="3 4">
    <name type="scientific">Actinoplanes utahensis</name>
    <dbReference type="NCBI Taxonomy" id="1869"/>
    <lineage>
        <taxon>Bacteria</taxon>
        <taxon>Bacillati</taxon>
        <taxon>Actinomycetota</taxon>
        <taxon>Actinomycetes</taxon>
        <taxon>Micromonosporales</taxon>
        <taxon>Micromonosporaceae</taxon>
        <taxon>Actinoplanes</taxon>
    </lineage>
</organism>
<evidence type="ECO:0000259" key="2">
    <source>
        <dbReference type="Pfam" id="PF05685"/>
    </source>
</evidence>
<dbReference type="EMBL" id="JRTT01000018">
    <property type="protein sequence ID" value="KHD76446.1"/>
    <property type="molecule type" value="Genomic_DNA"/>
</dbReference>
<sequence>MGIDSAPEWHRPPVEGYTADDLDRIPDLPPHTELIDGTLVIVSPQKDFHTIVVDMLTQELRRLAPKESFRVRREMSIVLAPRQRPEPDVIVLRADTEIGRSRTWYPAEAVVLAVEVVSPESEIRDRQRKPQLYAEAGIPYFWLVEESSGAPVVHAYERRKPTGAYELLGSFRGRVILAAPFDIDIDLTGVDDL</sequence>
<keyword evidence="3" id="KW-0378">Hydrolase</keyword>
<dbReference type="SUPFAM" id="SSF52980">
    <property type="entry name" value="Restriction endonuclease-like"/>
    <property type="match status" value="1"/>
</dbReference>
<feature type="domain" description="Putative restriction endonuclease" evidence="2">
    <location>
        <begin position="21"/>
        <end position="173"/>
    </location>
</feature>
<protein>
    <submittedName>
        <fullName evidence="3">Restriction endonuclease</fullName>
    </submittedName>
</protein>
<evidence type="ECO:0000256" key="1">
    <source>
        <dbReference type="SAM" id="MobiDB-lite"/>
    </source>
</evidence>
<proteinExistence type="predicted"/>
<dbReference type="InterPro" id="IPR008538">
    <property type="entry name" value="Uma2"/>
</dbReference>
<dbReference type="InterPro" id="IPR012296">
    <property type="entry name" value="Nuclease_put_TT1808"/>
</dbReference>
<evidence type="ECO:0000313" key="4">
    <source>
        <dbReference type="Proteomes" id="UP000054537"/>
    </source>
</evidence>
<dbReference type="STRING" id="1869.MB27_17220"/>
<reference evidence="3" key="1">
    <citation type="submission" date="2014-10" db="EMBL/GenBank/DDBJ databases">
        <title>Draft genome sequence of Actinoplanes utahensis NRRL 12052.</title>
        <authorList>
            <person name="Velasco-Bucheli B."/>
            <person name="del Cerro C."/>
            <person name="Hormigo D."/>
            <person name="Garcia J.L."/>
            <person name="Acebal C."/>
            <person name="Arroyo M."/>
            <person name="de la Mata I."/>
        </authorList>
    </citation>
    <scope>NUCLEOTIDE SEQUENCE [LARGE SCALE GENOMIC DNA]</scope>
    <source>
        <strain evidence="3">NRRL 12052</strain>
    </source>
</reference>
<comment type="caution">
    <text evidence="3">The sequence shown here is derived from an EMBL/GenBank/DDBJ whole genome shotgun (WGS) entry which is preliminary data.</text>
</comment>
<name>A0A0A6ULZ1_ACTUT</name>
<dbReference type="OrthoDB" id="5524117at2"/>
<accession>A0A0A6ULZ1</accession>
<keyword evidence="3" id="KW-0255">Endonuclease</keyword>
<dbReference type="PANTHER" id="PTHR35400:SF3">
    <property type="entry name" value="SLL1072 PROTEIN"/>
    <property type="match status" value="1"/>
</dbReference>
<dbReference type="AlphaFoldDB" id="A0A0A6ULZ1"/>
<keyword evidence="4" id="KW-1185">Reference proteome</keyword>
<feature type="region of interest" description="Disordered" evidence="1">
    <location>
        <begin position="1"/>
        <end position="23"/>
    </location>
</feature>
<dbReference type="Pfam" id="PF05685">
    <property type="entry name" value="Uma2"/>
    <property type="match status" value="1"/>
</dbReference>
<evidence type="ECO:0000313" key="3">
    <source>
        <dbReference type="EMBL" id="KHD76446.1"/>
    </source>
</evidence>
<gene>
    <name evidence="3" type="ORF">MB27_17220</name>
</gene>
<dbReference type="Proteomes" id="UP000054537">
    <property type="component" value="Unassembled WGS sequence"/>
</dbReference>
<dbReference type="CDD" id="cd06260">
    <property type="entry name" value="DUF820-like"/>
    <property type="match status" value="1"/>
</dbReference>
<dbReference type="Gene3D" id="3.90.1570.10">
    <property type="entry name" value="tt1808, chain A"/>
    <property type="match status" value="1"/>
</dbReference>
<dbReference type="GO" id="GO:0004519">
    <property type="term" value="F:endonuclease activity"/>
    <property type="evidence" value="ECO:0007669"/>
    <property type="project" value="UniProtKB-KW"/>
</dbReference>
<dbReference type="PANTHER" id="PTHR35400">
    <property type="entry name" value="SLR1083 PROTEIN"/>
    <property type="match status" value="1"/>
</dbReference>
<dbReference type="InterPro" id="IPR011335">
    <property type="entry name" value="Restrct_endonuc-II-like"/>
</dbReference>
<keyword evidence="3" id="KW-0540">Nuclease</keyword>
<dbReference type="eggNOG" id="COG4636">
    <property type="taxonomic scope" value="Bacteria"/>
</dbReference>